<keyword evidence="7 10" id="KW-1133">Transmembrane helix</keyword>
<dbReference type="Proteomes" id="UP000243793">
    <property type="component" value="Chromosome"/>
</dbReference>
<reference evidence="13" key="1">
    <citation type="submission" date="2017-05" db="EMBL/GenBank/DDBJ databases">
        <authorList>
            <person name="Sung H."/>
        </authorList>
    </citation>
    <scope>NUCLEOTIDE SEQUENCE [LARGE SCALE GENOMIC DNA]</scope>
    <source>
        <strain evidence="13">AMac2203</strain>
    </source>
</reference>
<comment type="pathway">
    <text evidence="3">Porphyrin-containing compound metabolism; protoheme biosynthesis.</text>
</comment>
<dbReference type="GO" id="GO:0042168">
    <property type="term" value="P:heme metabolic process"/>
    <property type="evidence" value="ECO:0007669"/>
    <property type="project" value="InterPro"/>
</dbReference>
<evidence type="ECO:0000259" key="11">
    <source>
        <dbReference type="Pfam" id="PF07219"/>
    </source>
</evidence>
<sequence>MIRLAIIIAILAAGLIIGPNITGQQGYMLLAFGNYTIETTATVFLVAVVVFYLLLLFIEWLLGRIFGIGYKTRHWFMGRRRKKALNYTQSGMQAMIAEDYVAAEKMLYKGAKGNELALLNYLNAATAAQALGQDEKRDNYLRLAQQHNPDAGLAVGLTQARLQYQEGQYDLALEKVRQLNKEYASQTALLKLQKDVYLATKQWPELMITLNALNKQTLLMDPEYSLLKQQAYEGWFESVATHEGSAGLIALWQDLPRKEKYQAQVLVPLCERLITLGAHQEARRLLLEGIDKDADPRILLCLTKLELSDYHPLLVSLEKRAKKHASAPLHSVLGQLYLKDNKPELAEQHLLLAVSQQATPTDYILLAGLAEQRQDSAQANEYYRQSLGLGSAVVPLVETPEVEVISNEEATAKKIAAQDA</sequence>
<keyword evidence="6 10" id="KW-0812">Transmembrane</keyword>
<accession>A0A1Y0CYT1</accession>
<dbReference type="RefSeq" id="WP_086964316.1">
    <property type="nucleotide sequence ID" value="NZ_CP021376.1"/>
</dbReference>
<evidence type="ECO:0000256" key="7">
    <source>
        <dbReference type="ARBA" id="ARBA00022989"/>
    </source>
</evidence>
<keyword evidence="4" id="KW-1003">Cell membrane</keyword>
<dbReference type="KEGG" id="ocm:CBP12_10080"/>
<dbReference type="InterPro" id="IPR010817">
    <property type="entry name" value="HemY_N"/>
</dbReference>
<dbReference type="NCBIfam" id="TIGR00540">
    <property type="entry name" value="TPR_hemY_coli"/>
    <property type="match status" value="1"/>
</dbReference>
<dbReference type="EMBL" id="CP021376">
    <property type="protein sequence ID" value="ART80449.1"/>
    <property type="molecule type" value="Genomic_DNA"/>
</dbReference>
<comment type="function">
    <text evidence="1">Involved in a late step of protoheme IX synthesis.</text>
</comment>
<feature type="transmembrane region" description="Helical" evidence="10">
    <location>
        <begin position="39"/>
        <end position="62"/>
    </location>
</feature>
<proteinExistence type="predicted"/>
<evidence type="ECO:0000256" key="6">
    <source>
        <dbReference type="ARBA" id="ARBA00022692"/>
    </source>
</evidence>
<dbReference type="GO" id="GO:0005886">
    <property type="term" value="C:plasma membrane"/>
    <property type="evidence" value="ECO:0007669"/>
    <property type="project" value="UniProtKB-SubCell"/>
</dbReference>
<keyword evidence="9" id="KW-0627">Porphyrin biosynthesis</keyword>
<dbReference type="InterPro" id="IPR005254">
    <property type="entry name" value="Heme_biosyn_assoc_TPR_pro"/>
</dbReference>
<protein>
    <submittedName>
        <fullName evidence="12">Heme biosynthesis protein HemY</fullName>
    </submittedName>
</protein>
<dbReference type="SUPFAM" id="SSF81901">
    <property type="entry name" value="HCP-like"/>
    <property type="match status" value="1"/>
</dbReference>
<evidence type="ECO:0000256" key="10">
    <source>
        <dbReference type="SAM" id="Phobius"/>
    </source>
</evidence>
<name>A0A1Y0CYT1_9GAMM</name>
<evidence type="ECO:0000256" key="2">
    <source>
        <dbReference type="ARBA" id="ARBA00004429"/>
    </source>
</evidence>
<dbReference type="GO" id="GO:0006779">
    <property type="term" value="P:porphyrin-containing compound biosynthetic process"/>
    <property type="evidence" value="ECO:0007669"/>
    <property type="project" value="UniProtKB-KW"/>
</dbReference>
<dbReference type="Pfam" id="PF07219">
    <property type="entry name" value="HemY_N"/>
    <property type="match status" value="1"/>
</dbReference>
<dbReference type="AlphaFoldDB" id="A0A1Y0CYT1"/>
<organism evidence="12 13">
    <name type="scientific">Oceanisphaera avium</name>
    <dbReference type="NCBI Taxonomy" id="1903694"/>
    <lineage>
        <taxon>Bacteria</taxon>
        <taxon>Pseudomonadati</taxon>
        <taxon>Pseudomonadota</taxon>
        <taxon>Gammaproteobacteria</taxon>
        <taxon>Aeromonadales</taxon>
        <taxon>Aeromonadaceae</taxon>
        <taxon>Oceanisphaera</taxon>
    </lineage>
</organism>
<dbReference type="Gene3D" id="1.25.40.10">
    <property type="entry name" value="Tetratricopeptide repeat domain"/>
    <property type="match status" value="1"/>
</dbReference>
<evidence type="ECO:0000256" key="8">
    <source>
        <dbReference type="ARBA" id="ARBA00023136"/>
    </source>
</evidence>
<evidence type="ECO:0000256" key="5">
    <source>
        <dbReference type="ARBA" id="ARBA00022519"/>
    </source>
</evidence>
<dbReference type="InterPro" id="IPR011990">
    <property type="entry name" value="TPR-like_helical_dom_sf"/>
</dbReference>
<evidence type="ECO:0000256" key="3">
    <source>
        <dbReference type="ARBA" id="ARBA00004744"/>
    </source>
</evidence>
<comment type="subcellular location">
    <subcellularLocation>
        <location evidence="2">Cell inner membrane</location>
        <topology evidence="2">Multi-pass membrane protein</topology>
    </subcellularLocation>
</comment>
<dbReference type="UniPathway" id="UPA00252"/>
<dbReference type="OrthoDB" id="7067577at2"/>
<keyword evidence="13" id="KW-1185">Reference proteome</keyword>
<keyword evidence="8 10" id="KW-0472">Membrane</keyword>
<evidence type="ECO:0000313" key="13">
    <source>
        <dbReference type="Proteomes" id="UP000243793"/>
    </source>
</evidence>
<evidence type="ECO:0000313" key="12">
    <source>
        <dbReference type="EMBL" id="ART80449.1"/>
    </source>
</evidence>
<keyword evidence="5" id="KW-0997">Cell inner membrane</keyword>
<feature type="domain" description="HemY N-terminal" evidence="11">
    <location>
        <begin position="26"/>
        <end position="132"/>
    </location>
</feature>
<gene>
    <name evidence="12" type="ORF">CBP12_10080</name>
</gene>
<evidence type="ECO:0000256" key="1">
    <source>
        <dbReference type="ARBA" id="ARBA00002962"/>
    </source>
</evidence>
<evidence type="ECO:0000256" key="4">
    <source>
        <dbReference type="ARBA" id="ARBA00022475"/>
    </source>
</evidence>
<evidence type="ECO:0000256" key="9">
    <source>
        <dbReference type="ARBA" id="ARBA00023244"/>
    </source>
</evidence>